<keyword evidence="3" id="KW-1185">Reference proteome</keyword>
<gene>
    <name evidence="2" type="ORF">PYW07_010321</name>
</gene>
<proteinExistence type="predicted"/>
<evidence type="ECO:0000313" key="3">
    <source>
        <dbReference type="Proteomes" id="UP001231518"/>
    </source>
</evidence>
<name>A0AAD8DM99_MYTSE</name>
<sequence>MRLANLTVLLTLLAIVSRCDSVYVYSSFWAPLFDRRILNYRVDATFHPDHAKSAREQYTNNYGFRGEKLIAQLGNGKGPADVTRDVQTYGGVKFYYT</sequence>
<organism evidence="2 3">
    <name type="scientific">Mythimna separata</name>
    <name type="common">Oriental armyworm</name>
    <name type="synonym">Pseudaletia separata</name>
    <dbReference type="NCBI Taxonomy" id="271217"/>
    <lineage>
        <taxon>Eukaryota</taxon>
        <taxon>Metazoa</taxon>
        <taxon>Ecdysozoa</taxon>
        <taxon>Arthropoda</taxon>
        <taxon>Hexapoda</taxon>
        <taxon>Insecta</taxon>
        <taxon>Pterygota</taxon>
        <taxon>Neoptera</taxon>
        <taxon>Endopterygota</taxon>
        <taxon>Lepidoptera</taxon>
        <taxon>Glossata</taxon>
        <taxon>Ditrysia</taxon>
        <taxon>Noctuoidea</taxon>
        <taxon>Noctuidae</taxon>
        <taxon>Noctuinae</taxon>
        <taxon>Hadenini</taxon>
        <taxon>Mythimna</taxon>
    </lineage>
</organism>
<dbReference type="EMBL" id="JARGEI010000026">
    <property type="protein sequence ID" value="KAJ8708196.1"/>
    <property type="molecule type" value="Genomic_DNA"/>
</dbReference>
<evidence type="ECO:0000313" key="2">
    <source>
        <dbReference type="EMBL" id="KAJ8708196.1"/>
    </source>
</evidence>
<dbReference type="AlphaFoldDB" id="A0AAD8DM99"/>
<feature type="chain" id="PRO_5042271859" evidence="1">
    <location>
        <begin position="22"/>
        <end position="97"/>
    </location>
</feature>
<keyword evidence="1" id="KW-0732">Signal</keyword>
<comment type="caution">
    <text evidence="2">The sequence shown here is derived from an EMBL/GenBank/DDBJ whole genome shotgun (WGS) entry which is preliminary data.</text>
</comment>
<accession>A0AAD8DM99</accession>
<protein>
    <submittedName>
        <fullName evidence="2">Uncharacterized protein</fullName>
    </submittedName>
</protein>
<reference evidence="2" key="1">
    <citation type="submission" date="2023-03" db="EMBL/GenBank/DDBJ databases">
        <title>Chromosome-level genomes of two armyworms, Mythimna separata and Mythimna loreyi, provide insights into the biosynthesis and reception of sex pheromones.</title>
        <authorList>
            <person name="Zhao H."/>
        </authorList>
    </citation>
    <scope>NUCLEOTIDE SEQUENCE</scope>
    <source>
        <strain evidence="2">BeijingLab</strain>
        <tissue evidence="2">Pupa</tissue>
    </source>
</reference>
<evidence type="ECO:0000256" key="1">
    <source>
        <dbReference type="SAM" id="SignalP"/>
    </source>
</evidence>
<feature type="signal peptide" evidence="1">
    <location>
        <begin position="1"/>
        <end position="21"/>
    </location>
</feature>
<dbReference type="Proteomes" id="UP001231518">
    <property type="component" value="Chromosome 25"/>
</dbReference>